<dbReference type="GO" id="GO:0016787">
    <property type="term" value="F:hydrolase activity"/>
    <property type="evidence" value="ECO:0007669"/>
    <property type="project" value="UniProtKB-KW"/>
</dbReference>
<accession>A0ABV8PTY9</accession>
<dbReference type="Gene3D" id="3.40.50.1820">
    <property type="entry name" value="alpha/beta hydrolase"/>
    <property type="match status" value="1"/>
</dbReference>
<gene>
    <name evidence="2" type="ORF">ACFOW1_01280</name>
</gene>
<keyword evidence="3" id="KW-1185">Reference proteome</keyword>
<sequence>MHQNSNPCLLSYNIYKKPKTTQWVTFIHGAGGSSIIWYKQIKAFHEHYNILLIDLRGHGNSKQQPTTDTLSFNEVVEDIINVINYLNIPTSHFVGISLGTIIIRQLADMHPSRVYSLTMAGAIMRLNVRSQILMRFGMLSKSLIPYMWLYRFFAFIIMPRKNHKTSRQLFIREAKKLSQQEFIRWFRLSVQVNPLLRKLRTAKNAIPMLYLMGSEDAMFLPSIQKLVLQNPSNSCLMIAANCGHVVNIDNPDFFNEQCISFIGSVIKYGTASLS</sequence>
<organism evidence="2 3">
    <name type="scientific">Parasediminibacterium paludis</name>
    <dbReference type="NCBI Taxonomy" id="908966"/>
    <lineage>
        <taxon>Bacteria</taxon>
        <taxon>Pseudomonadati</taxon>
        <taxon>Bacteroidota</taxon>
        <taxon>Chitinophagia</taxon>
        <taxon>Chitinophagales</taxon>
        <taxon>Chitinophagaceae</taxon>
        <taxon>Parasediminibacterium</taxon>
    </lineage>
</organism>
<dbReference type="Pfam" id="PF00561">
    <property type="entry name" value="Abhydrolase_1"/>
    <property type="match status" value="1"/>
</dbReference>
<evidence type="ECO:0000313" key="2">
    <source>
        <dbReference type="EMBL" id="MFC4230504.1"/>
    </source>
</evidence>
<dbReference type="SUPFAM" id="SSF53474">
    <property type="entry name" value="alpha/beta-Hydrolases"/>
    <property type="match status" value="1"/>
</dbReference>
<dbReference type="InterPro" id="IPR029058">
    <property type="entry name" value="AB_hydrolase_fold"/>
</dbReference>
<comment type="caution">
    <text evidence="2">The sequence shown here is derived from an EMBL/GenBank/DDBJ whole genome shotgun (WGS) entry which is preliminary data.</text>
</comment>
<dbReference type="InterPro" id="IPR000073">
    <property type="entry name" value="AB_hydrolase_1"/>
</dbReference>
<dbReference type="RefSeq" id="WP_379011698.1">
    <property type="nucleotide sequence ID" value="NZ_JBHSDC010000002.1"/>
</dbReference>
<proteinExistence type="predicted"/>
<feature type="domain" description="AB hydrolase-1" evidence="1">
    <location>
        <begin position="23"/>
        <end position="124"/>
    </location>
</feature>
<evidence type="ECO:0000259" key="1">
    <source>
        <dbReference type="Pfam" id="PF00561"/>
    </source>
</evidence>
<name>A0ABV8PTY9_9BACT</name>
<dbReference type="InterPro" id="IPR050266">
    <property type="entry name" value="AB_hydrolase_sf"/>
</dbReference>
<dbReference type="Proteomes" id="UP001595906">
    <property type="component" value="Unassembled WGS sequence"/>
</dbReference>
<reference evidence="3" key="1">
    <citation type="journal article" date="2019" name="Int. J. Syst. Evol. Microbiol.">
        <title>The Global Catalogue of Microorganisms (GCM) 10K type strain sequencing project: providing services to taxonomists for standard genome sequencing and annotation.</title>
        <authorList>
            <consortium name="The Broad Institute Genomics Platform"/>
            <consortium name="The Broad Institute Genome Sequencing Center for Infectious Disease"/>
            <person name="Wu L."/>
            <person name="Ma J."/>
        </authorList>
    </citation>
    <scope>NUCLEOTIDE SEQUENCE [LARGE SCALE GENOMIC DNA]</scope>
    <source>
        <strain evidence="3">CECT 8010</strain>
    </source>
</reference>
<evidence type="ECO:0000313" key="3">
    <source>
        <dbReference type="Proteomes" id="UP001595906"/>
    </source>
</evidence>
<protein>
    <submittedName>
        <fullName evidence="2">Alpha/beta fold hydrolase</fullName>
    </submittedName>
</protein>
<dbReference type="EMBL" id="JBHSDC010000002">
    <property type="protein sequence ID" value="MFC4230504.1"/>
    <property type="molecule type" value="Genomic_DNA"/>
</dbReference>
<keyword evidence="2" id="KW-0378">Hydrolase</keyword>
<dbReference type="PANTHER" id="PTHR43798">
    <property type="entry name" value="MONOACYLGLYCEROL LIPASE"/>
    <property type="match status" value="1"/>
</dbReference>